<organism evidence="2 3">
    <name type="scientific">Crenichthys baileyi</name>
    <name type="common">White River springfish</name>
    <dbReference type="NCBI Taxonomy" id="28760"/>
    <lineage>
        <taxon>Eukaryota</taxon>
        <taxon>Metazoa</taxon>
        <taxon>Chordata</taxon>
        <taxon>Craniata</taxon>
        <taxon>Vertebrata</taxon>
        <taxon>Euteleostomi</taxon>
        <taxon>Actinopterygii</taxon>
        <taxon>Neopterygii</taxon>
        <taxon>Teleostei</taxon>
        <taxon>Neoteleostei</taxon>
        <taxon>Acanthomorphata</taxon>
        <taxon>Ovalentaria</taxon>
        <taxon>Atherinomorphae</taxon>
        <taxon>Cyprinodontiformes</taxon>
        <taxon>Goodeidae</taxon>
        <taxon>Crenichthys</taxon>
    </lineage>
</organism>
<evidence type="ECO:0000313" key="2">
    <source>
        <dbReference type="EMBL" id="KAK5603394.1"/>
    </source>
</evidence>
<comment type="caution">
    <text evidence="2">The sequence shown here is derived from an EMBL/GenBank/DDBJ whole genome shotgun (WGS) entry which is preliminary data.</text>
</comment>
<evidence type="ECO:0000256" key="1">
    <source>
        <dbReference type="SAM" id="MobiDB-lite"/>
    </source>
</evidence>
<accession>A0AAV9R3N6</accession>
<name>A0AAV9R3N6_9TELE</name>
<feature type="region of interest" description="Disordered" evidence="1">
    <location>
        <begin position="1"/>
        <end position="26"/>
    </location>
</feature>
<reference evidence="2 3" key="1">
    <citation type="submission" date="2021-06" db="EMBL/GenBank/DDBJ databases">
        <authorList>
            <person name="Palmer J.M."/>
        </authorList>
    </citation>
    <scope>NUCLEOTIDE SEQUENCE [LARGE SCALE GENOMIC DNA]</scope>
    <source>
        <strain evidence="2 3">MEX-2019</strain>
        <tissue evidence="2">Muscle</tissue>
    </source>
</reference>
<proteinExistence type="predicted"/>
<dbReference type="AlphaFoldDB" id="A0AAV9R3N6"/>
<dbReference type="EMBL" id="JAHHUM010002478">
    <property type="protein sequence ID" value="KAK5603394.1"/>
    <property type="molecule type" value="Genomic_DNA"/>
</dbReference>
<gene>
    <name evidence="2" type="ORF">CRENBAI_008499</name>
</gene>
<protein>
    <submittedName>
        <fullName evidence="2">Uncharacterized protein</fullName>
    </submittedName>
</protein>
<dbReference type="Proteomes" id="UP001311232">
    <property type="component" value="Unassembled WGS sequence"/>
</dbReference>
<evidence type="ECO:0000313" key="3">
    <source>
        <dbReference type="Proteomes" id="UP001311232"/>
    </source>
</evidence>
<keyword evidence="3" id="KW-1185">Reference proteome</keyword>
<sequence length="84" mass="9081">MDPDTGDPGTYHSPSRGQTEPRVQAPACSNWDSRSACVFNQSSSEASLLRTSSHGYPTLQLSFDPYLAHLDHLPSILVLAPLPS</sequence>